<accession>A0A1A9I4G0</accession>
<keyword evidence="2" id="KW-1185">Reference proteome</keyword>
<dbReference type="STRING" id="1176587.A8C56_17710"/>
<reference evidence="1 2" key="1">
    <citation type="submission" date="2016-05" db="EMBL/GenBank/DDBJ databases">
        <title>Niabella ginsenosidivorans BS26 whole genome sequencing.</title>
        <authorList>
            <person name="Im W.T."/>
            <person name="Siddiqi M.Z."/>
        </authorList>
    </citation>
    <scope>NUCLEOTIDE SEQUENCE [LARGE SCALE GENOMIC DNA]</scope>
    <source>
        <strain evidence="1 2">BS26</strain>
    </source>
</reference>
<evidence type="ECO:0000313" key="1">
    <source>
        <dbReference type="EMBL" id="ANH82567.1"/>
    </source>
</evidence>
<dbReference type="Proteomes" id="UP000077667">
    <property type="component" value="Chromosome"/>
</dbReference>
<organism evidence="1 2">
    <name type="scientific">Niabella ginsenosidivorans</name>
    <dbReference type="NCBI Taxonomy" id="1176587"/>
    <lineage>
        <taxon>Bacteria</taxon>
        <taxon>Pseudomonadati</taxon>
        <taxon>Bacteroidota</taxon>
        <taxon>Chitinophagia</taxon>
        <taxon>Chitinophagales</taxon>
        <taxon>Chitinophagaceae</taxon>
        <taxon>Niabella</taxon>
    </lineage>
</organism>
<dbReference type="EMBL" id="CP015772">
    <property type="protein sequence ID" value="ANH82567.1"/>
    <property type="molecule type" value="Genomic_DNA"/>
</dbReference>
<gene>
    <name evidence="1" type="ORF">A8C56_17710</name>
</gene>
<name>A0A1A9I4G0_9BACT</name>
<evidence type="ECO:0000313" key="2">
    <source>
        <dbReference type="Proteomes" id="UP000077667"/>
    </source>
</evidence>
<sequence>MTCPKGPDIITSFIVIRSRYLVFGFIRKWHFNQARSFRKKCSGHSEEQRGLIQDFTSYQSTYPFSRSGQIPIIFYQSKSTILILFFQNQSDTFLILLLKHKSSTSTTKQNRFRVPFMPGPADNSCYEWDRLSYSSNITELTLLVLCSKKQQSGK</sequence>
<proteinExistence type="predicted"/>
<dbReference type="AlphaFoldDB" id="A0A1A9I4G0"/>
<dbReference type="KEGG" id="nia:A8C56_17710"/>
<protein>
    <submittedName>
        <fullName evidence="1">Uncharacterized protein</fullName>
    </submittedName>
</protein>